<organism evidence="8 9">
    <name type="scientific">Zostera marina</name>
    <name type="common">Eelgrass</name>
    <dbReference type="NCBI Taxonomy" id="29655"/>
    <lineage>
        <taxon>Eukaryota</taxon>
        <taxon>Viridiplantae</taxon>
        <taxon>Streptophyta</taxon>
        <taxon>Embryophyta</taxon>
        <taxon>Tracheophyta</taxon>
        <taxon>Spermatophyta</taxon>
        <taxon>Magnoliopsida</taxon>
        <taxon>Liliopsida</taxon>
        <taxon>Zosteraceae</taxon>
        <taxon>Zostera</taxon>
    </lineage>
</organism>
<evidence type="ECO:0000313" key="9">
    <source>
        <dbReference type="Proteomes" id="UP000036987"/>
    </source>
</evidence>
<dbReference type="PANTHER" id="PTHR46133">
    <property type="entry name" value="BHLH TRANSCRIPTION FACTOR"/>
    <property type="match status" value="1"/>
</dbReference>
<dbReference type="AlphaFoldDB" id="A0A0K9PS64"/>
<keyword evidence="5" id="KW-0539">Nucleus</keyword>
<keyword evidence="2" id="KW-0805">Transcription regulation</keyword>
<dbReference type="GO" id="GO:0003700">
    <property type="term" value="F:DNA-binding transcription factor activity"/>
    <property type="evidence" value="ECO:0007669"/>
    <property type="project" value="InterPro"/>
</dbReference>
<dbReference type="InterPro" id="IPR057075">
    <property type="entry name" value="bHLH_IRO3"/>
</dbReference>
<dbReference type="CDD" id="cd11446">
    <property type="entry name" value="bHLH_AtILR3_like"/>
    <property type="match status" value="1"/>
</dbReference>
<dbReference type="PROSITE" id="PS50888">
    <property type="entry name" value="BHLH"/>
    <property type="match status" value="1"/>
</dbReference>
<evidence type="ECO:0000256" key="4">
    <source>
        <dbReference type="ARBA" id="ARBA00023163"/>
    </source>
</evidence>
<evidence type="ECO:0000256" key="1">
    <source>
        <dbReference type="ARBA" id="ARBA00005510"/>
    </source>
</evidence>
<keyword evidence="6" id="KW-0175">Coiled coil</keyword>
<keyword evidence="3" id="KW-0238">DNA-binding</keyword>
<dbReference type="SMART" id="SM00353">
    <property type="entry name" value="HLH"/>
    <property type="match status" value="1"/>
</dbReference>
<dbReference type="InterPro" id="IPR044818">
    <property type="entry name" value="ILR3-like"/>
</dbReference>
<dbReference type="GO" id="GO:0006879">
    <property type="term" value="P:intracellular iron ion homeostasis"/>
    <property type="evidence" value="ECO:0007669"/>
    <property type="project" value="InterPro"/>
</dbReference>
<evidence type="ECO:0000256" key="5">
    <source>
        <dbReference type="ARBA" id="ARBA00023242"/>
    </source>
</evidence>
<dbReference type="SUPFAM" id="SSF47459">
    <property type="entry name" value="HLH, helix-loop-helix DNA-binding domain"/>
    <property type="match status" value="1"/>
</dbReference>
<dbReference type="Proteomes" id="UP000036987">
    <property type="component" value="Unassembled WGS sequence"/>
</dbReference>
<dbReference type="EMBL" id="LFYR01000691">
    <property type="protein sequence ID" value="KMZ71075.1"/>
    <property type="molecule type" value="Genomic_DNA"/>
</dbReference>
<proteinExistence type="inferred from homology"/>
<evidence type="ECO:0000256" key="2">
    <source>
        <dbReference type="ARBA" id="ARBA00023015"/>
    </source>
</evidence>
<dbReference type="OrthoDB" id="515493at2759"/>
<keyword evidence="4" id="KW-0804">Transcription</keyword>
<dbReference type="Pfam" id="PF23177">
    <property type="entry name" value="bHLH_IRO3"/>
    <property type="match status" value="1"/>
</dbReference>
<comment type="similarity">
    <text evidence="1">Belongs to the bHLH protein family.</text>
</comment>
<feature type="domain" description="BHLH" evidence="7">
    <location>
        <begin position="68"/>
        <end position="119"/>
    </location>
</feature>
<reference evidence="9" key="1">
    <citation type="journal article" date="2016" name="Nature">
        <title>The genome of the seagrass Zostera marina reveals angiosperm adaptation to the sea.</title>
        <authorList>
            <person name="Olsen J.L."/>
            <person name="Rouze P."/>
            <person name="Verhelst B."/>
            <person name="Lin Y.-C."/>
            <person name="Bayer T."/>
            <person name="Collen J."/>
            <person name="Dattolo E."/>
            <person name="De Paoli E."/>
            <person name="Dittami S."/>
            <person name="Maumus F."/>
            <person name="Michel G."/>
            <person name="Kersting A."/>
            <person name="Lauritano C."/>
            <person name="Lohaus R."/>
            <person name="Toepel M."/>
            <person name="Tonon T."/>
            <person name="Vanneste K."/>
            <person name="Amirebrahimi M."/>
            <person name="Brakel J."/>
            <person name="Bostroem C."/>
            <person name="Chovatia M."/>
            <person name="Grimwood J."/>
            <person name="Jenkins J.W."/>
            <person name="Jueterbock A."/>
            <person name="Mraz A."/>
            <person name="Stam W.T."/>
            <person name="Tice H."/>
            <person name="Bornberg-Bauer E."/>
            <person name="Green P.J."/>
            <person name="Pearson G.A."/>
            <person name="Procaccini G."/>
            <person name="Duarte C.M."/>
            <person name="Schmutz J."/>
            <person name="Reusch T.B.H."/>
            <person name="Van de Peer Y."/>
        </authorList>
    </citation>
    <scope>NUCLEOTIDE SEQUENCE [LARGE SCALE GENOMIC DNA]</scope>
    <source>
        <strain evidence="9">cv. Finnish</strain>
    </source>
</reference>
<evidence type="ECO:0000256" key="3">
    <source>
        <dbReference type="ARBA" id="ARBA00023125"/>
    </source>
</evidence>
<dbReference type="InterPro" id="IPR011598">
    <property type="entry name" value="bHLH_dom"/>
</dbReference>
<dbReference type="InterPro" id="IPR036638">
    <property type="entry name" value="HLH_DNA-bd_sf"/>
</dbReference>
<dbReference type="OMA" id="HETIKDM"/>
<dbReference type="PANTHER" id="PTHR46133:SF15">
    <property type="entry name" value="BHLH TRANSCRIPTION FACTOR"/>
    <property type="match status" value="1"/>
</dbReference>
<dbReference type="GO" id="GO:0003677">
    <property type="term" value="F:DNA binding"/>
    <property type="evidence" value="ECO:0007669"/>
    <property type="project" value="UniProtKB-KW"/>
</dbReference>
<evidence type="ECO:0000259" key="7">
    <source>
        <dbReference type="PROSITE" id="PS50888"/>
    </source>
</evidence>
<dbReference type="GO" id="GO:0046983">
    <property type="term" value="F:protein dimerization activity"/>
    <property type="evidence" value="ECO:0007669"/>
    <property type="project" value="InterPro"/>
</dbReference>
<sequence>MGSNSIDYGWIDDVGGGSDGEYCWAIDGLSDLPPPSCLKIDHAYGGDADICCPQQTDLGKRSRNEVCARPKSKACREKMRRDRLNDKFGELSAVLDPGKPPKSDKAVILVDAARALAQLRSEAEELKDANEKLQDTIKDLKEEKNELRDDKLKLKADKDRLEQQMKIMSMPSPGFIAHPAAAYHAAAAAFASQNQVPANKNTPYLPYTAAPSTWQWLLPGQWLPPAACDIREDQNNVSPTA</sequence>
<keyword evidence="9" id="KW-1185">Reference proteome</keyword>
<evidence type="ECO:0000256" key="6">
    <source>
        <dbReference type="SAM" id="Coils"/>
    </source>
</evidence>
<dbReference type="Gene3D" id="4.10.280.10">
    <property type="entry name" value="Helix-loop-helix DNA-binding domain"/>
    <property type="match status" value="1"/>
</dbReference>
<name>A0A0K9PS64_ZOSMR</name>
<accession>A0A0K9PS64</accession>
<feature type="coiled-coil region" evidence="6">
    <location>
        <begin position="109"/>
        <end position="164"/>
    </location>
</feature>
<gene>
    <name evidence="8" type="ORF">ZOSMA_189G00360</name>
</gene>
<evidence type="ECO:0000313" key="8">
    <source>
        <dbReference type="EMBL" id="KMZ71075.1"/>
    </source>
</evidence>
<protein>
    <submittedName>
        <fullName evidence="8">Transcription factor ILR3</fullName>
    </submittedName>
</protein>
<comment type="caution">
    <text evidence="8">The sequence shown here is derived from an EMBL/GenBank/DDBJ whole genome shotgun (WGS) entry which is preliminary data.</text>
</comment>